<dbReference type="InterPro" id="IPR038404">
    <property type="entry name" value="TRAP_DctP_sf"/>
</dbReference>
<evidence type="ECO:0000313" key="5">
    <source>
        <dbReference type="Proteomes" id="UP001519294"/>
    </source>
</evidence>
<dbReference type="InterPro" id="IPR004682">
    <property type="entry name" value="TRAP_DctP"/>
</dbReference>
<sequence>MKRNKYIINFMVLIALSIILAACGNDSEKTEGKASGGDGDSIVIKVGHIAPEEHSYTKGLEEFAKRVEEKTDGQVTFDMHGNGQLGGEREVVEQVQLGTLDMTMVTAGPLTNFVPEFAVLEMPFLFRDIDHVYATLDGEVGDELMEKIDEQGFKTLGLWENGFRHLTNDKKPITSPKDTKGMKIRTIENDLYIDTYKAIGADPTPIAFPETYTSLQQGVVDGMDASYGVFHSTKLYEVQGHLSEVDMHYAAAPVIINQGVFEGYPEDVQKVLMETGKEMTDVQREINQEMEQEQKEELKEQGVEIVEKSDVDMEAFEKTLQPVYDKYESEFGDLVERIKAVE</sequence>
<reference evidence="4 5" key="1">
    <citation type="submission" date="2021-03" db="EMBL/GenBank/DDBJ databases">
        <title>Genomic Encyclopedia of Type Strains, Phase IV (KMG-IV): sequencing the most valuable type-strain genomes for metagenomic binning, comparative biology and taxonomic classification.</title>
        <authorList>
            <person name="Goeker M."/>
        </authorList>
    </citation>
    <scope>NUCLEOTIDE SEQUENCE [LARGE SCALE GENOMIC DNA]</scope>
    <source>
        <strain evidence="4 5">DSM 25790</strain>
    </source>
</reference>
<keyword evidence="4" id="KW-0675">Receptor</keyword>
<dbReference type="NCBIfam" id="TIGR00787">
    <property type="entry name" value="dctP"/>
    <property type="match status" value="1"/>
</dbReference>
<feature type="coiled-coil region" evidence="2">
    <location>
        <begin position="272"/>
        <end position="299"/>
    </location>
</feature>
<dbReference type="PIRSF" id="PIRSF006470">
    <property type="entry name" value="DctB"/>
    <property type="match status" value="1"/>
</dbReference>
<dbReference type="PANTHER" id="PTHR33376">
    <property type="match status" value="1"/>
</dbReference>
<dbReference type="Proteomes" id="UP001519294">
    <property type="component" value="Unassembled WGS sequence"/>
</dbReference>
<keyword evidence="2" id="KW-0175">Coiled coil</keyword>
<gene>
    <name evidence="4" type="ORF">J2Z81_002458</name>
</gene>
<protein>
    <submittedName>
        <fullName evidence="4">Tripartite ATP-independent transporter DctP family solute receptor</fullName>
    </submittedName>
</protein>
<dbReference type="RefSeq" id="WP_029268889.1">
    <property type="nucleotide sequence ID" value="NZ_JAGIKX010000027.1"/>
</dbReference>
<dbReference type="NCBIfam" id="NF037995">
    <property type="entry name" value="TRAP_S1"/>
    <property type="match status" value="1"/>
</dbReference>
<dbReference type="EMBL" id="JAGIKX010000027">
    <property type="protein sequence ID" value="MBP2258475.1"/>
    <property type="molecule type" value="Genomic_DNA"/>
</dbReference>
<dbReference type="InterPro" id="IPR018389">
    <property type="entry name" value="DctP_fam"/>
</dbReference>
<feature type="signal peptide" evidence="3">
    <location>
        <begin position="1"/>
        <end position="21"/>
    </location>
</feature>
<organism evidence="4 5">
    <name type="scientific">Virgibacillus alimentarius</name>
    <dbReference type="NCBI Taxonomy" id="698769"/>
    <lineage>
        <taxon>Bacteria</taxon>
        <taxon>Bacillati</taxon>
        <taxon>Bacillota</taxon>
        <taxon>Bacilli</taxon>
        <taxon>Bacillales</taxon>
        <taxon>Bacillaceae</taxon>
        <taxon>Virgibacillus</taxon>
    </lineage>
</organism>
<evidence type="ECO:0000256" key="2">
    <source>
        <dbReference type="SAM" id="Coils"/>
    </source>
</evidence>
<dbReference type="PANTHER" id="PTHR33376:SF2">
    <property type="entry name" value="DICARBOXYLATE-BINDING PERIPLASMIC PROTEIN"/>
    <property type="match status" value="1"/>
</dbReference>
<name>A0ABS4SAE3_9BACI</name>
<evidence type="ECO:0000313" key="4">
    <source>
        <dbReference type="EMBL" id="MBP2258475.1"/>
    </source>
</evidence>
<comment type="caution">
    <text evidence="4">The sequence shown here is derived from an EMBL/GenBank/DDBJ whole genome shotgun (WGS) entry which is preliminary data.</text>
</comment>
<evidence type="ECO:0000256" key="1">
    <source>
        <dbReference type="ARBA" id="ARBA00022729"/>
    </source>
</evidence>
<evidence type="ECO:0000256" key="3">
    <source>
        <dbReference type="SAM" id="SignalP"/>
    </source>
</evidence>
<keyword evidence="1 3" id="KW-0732">Signal</keyword>
<accession>A0ABS4SAE3</accession>
<dbReference type="Gene3D" id="3.40.190.170">
    <property type="entry name" value="Bacterial extracellular solute-binding protein, family 7"/>
    <property type="match status" value="1"/>
</dbReference>
<keyword evidence="5" id="KW-1185">Reference proteome</keyword>
<dbReference type="Pfam" id="PF03480">
    <property type="entry name" value="DctP"/>
    <property type="match status" value="1"/>
</dbReference>
<dbReference type="PROSITE" id="PS51257">
    <property type="entry name" value="PROKAR_LIPOPROTEIN"/>
    <property type="match status" value="1"/>
</dbReference>
<proteinExistence type="predicted"/>
<feature type="chain" id="PRO_5046267664" evidence="3">
    <location>
        <begin position="22"/>
        <end position="342"/>
    </location>
</feature>